<comment type="subcellular location">
    <subcellularLocation>
        <location evidence="1">Cell inner membrane</location>
        <topology evidence="1">Multi-pass membrane protein</topology>
    </subcellularLocation>
</comment>
<dbReference type="Pfam" id="PF12832">
    <property type="entry name" value="MFS_1_like"/>
    <property type="match status" value="1"/>
</dbReference>
<gene>
    <name evidence="10" type="ORF">ACFPOB_08345</name>
</gene>
<dbReference type="PANTHER" id="PTHR23522">
    <property type="entry name" value="BLL5896 PROTEIN"/>
    <property type="match status" value="1"/>
</dbReference>
<feature type="transmembrane region" description="Helical" evidence="8">
    <location>
        <begin position="337"/>
        <end position="356"/>
    </location>
</feature>
<evidence type="ECO:0000259" key="9">
    <source>
        <dbReference type="Pfam" id="PF12832"/>
    </source>
</evidence>
<evidence type="ECO:0000256" key="4">
    <source>
        <dbReference type="ARBA" id="ARBA00022519"/>
    </source>
</evidence>
<dbReference type="InterPro" id="IPR036259">
    <property type="entry name" value="MFS_trans_sf"/>
</dbReference>
<evidence type="ECO:0000256" key="5">
    <source>
        <dbReference type="ARBA" id="ARBA00022692"/>
    </source>
</evidence>
<evidence type="ECO:0000256" key="2">
    <source>
        <dbReference type="ARBA" id="ARBA00022448"/>
    </source>
</evidence>
<accession>A0ABW0IQP9</accession>
<evidence type="ECO:0000256" key="8">
    <source>
        <dbReference type="SAM" id="Phobius"/>
    </source>
</evidence>
<sequence length="395" mass="40532">MSPPLRSGFSRLLAARLSLMHALNFLGVGFYLPFFPVWLASKGLSDVDIGYVLAIPILVRVFVASSVTGLGDRLQPNLLLALLNALAATLYFALAPQDQLVPIAVLTALSAIALSGVVPLADVLTTEQVKAGALRDYGRVRLWGSVTFVLSNLAGGHLIAQHGAWLIPFVLAGSSSLAALAALQAPSPASGVVSGVRQGAPPAGFELPFWLAVGAAACVNATHAALYAFGSLHWRSLGFSGEAIGWLWAVGVLAEIAVFLIAGGIAARGLVGLRWIAIAALVAALRFGAMSADLNLSLTFLLQLLHGITFGCAHLGSLAAVSALAPDARRATAQGRLVAAGALAMGVMTVLSGYLYRLFGPGVFLAMVPVALLGLVLAALAILRAPGNTGLGGRI</sequence>
<dbReference type="EMBL" id="JBHSLW010000010">
    <property type="protein sequence ID" value="MFC5419569.1"/>
    <property type="molecule type" value="Genomic_DNA"/>
</dbReference>
<feature type="transmembrane region" description="Helical" evidence="8">
    <location>
        <begin position="49"/>
        <end position="70"/>
    </location>
</feature>
<proteinExistence type="predicted"/>
<feature type="transmembrane region" description="Helical" evidence="8">
    <location>
        <begin position="166"/>
        <end position="186"/>
    </location>
</feature>
<dbReference type="PIRSF" id="PIRSF004925">
    <property type="entry name" value="HcaT"/>
    <property type="match status" value="1"/>
</dbReference>
<keyword evidence="6 8" id="KW-1133">Transmembrane helix</keyword>
<keyword evidence="3" id="KW-1003">Cell membrane</keyword>
<evidence type="ECO:0000256" key="1">
    <source>
        <dbReference type="ARBA" id="ARBA00004429"/>
    </source>
</evidence>
<evidence type="ECO:0000256" key="6">
    <source>
        <dbReference type="ARBA" id="ARBA00022989"/>
    </source>
</evidence>
<dbReference type="Gene3D" id="1.20.1250.20">
    <property type="entry name" value="MFS general substrate transporter like domains"/>
    <property type="match status" value="2"/>
</dbReference>
<comment type="caution">
    <text evidence="10">The sequence shown here is derived from an EMBL/GenBank/DDBJ whole genome shotgun (WGS) entry which is preliminary data.</text>
</comment>
<feature type="transmembrane region" description="Helical" evidence="8">
    <location>
        <begin position="100"/>
        <end position="121"/>
    </location>
</feature>
<keyword evidence="11" id="KW-1185">Reference proteome</keyword>
<dbReference type="PANTHER" id="PTHR23522:SF10">
    <property type="entry name" value="3-PHENYLPROPIONIC ACID TRANSPORTER-RELATED"/>
    <property type="match status" value="1"/>
</dbReference>
<organism evidence="10 11">
    <name type="scientific">Bosea eneae</name>
    <dbReference type="NCBI Taxonomy" id="151454"/>
    <lineage>
        <taxon>Bacteria</taxon>
        <taxon>Pseudomonadati</taxon>
        <taxon>Pseudomonadota</taxon>
        <taxon>Alphaproteobacteria</taxon>
        <taxon>Hyphomicrobiales</taxon>
        <taxon>Boseaceae</taxon>
        <taxon>Bosea</taxon>
    </lineage>
</organism>
<feature type="transmembrane region" description="Helical" evidence="8">
    <location>
        <begin position="142"/>
        <end position="160"/>
    </location>
</feature>
<keyword evidence="5 8" id="KW-0812">Transmembrane</keyword>
<evidence type="ECO:0000313" key="11">
    <source>
        <dbReference type="Proteomes" id="UP001596053"/>
    </source>
</evidence>
<dbReference type="NCBIfam" id="NF037955">
    <property type="entry name" value="mfs"/>
    <property type="match status" value="1"/>
</dbReference>
<dbReference type="SUPFAM" id="SSF103473">
    <property type="entry name" value="MFS general substrate transporter"/>
    <property type="match status" value="1"/>
</dbReference>
<keyword evidence="2" id="KW-0813">Transport</keyword>
<feature type="transmembrane region" description="Helical" evidence="8">
    <location>
        <begin position="273"/>
        <end position="292"/>
    </location>
</feature>
<dbReference type="Proteomes" id="UP001596053">
    <property type="component" value="Unassembled WGS sequence"/>
</dbReference>
<feature type="transmembrane region" description="Helical" evidence="8">
    <location>
        <begin position="207"/>
        <end position="226"/>
    </location>
</feature>
<protein>
    <submittedName>
        <fullName evidence="10">MFS transporter</fullName>
    </submittedName>
</protein>
<reference evidence="11" key="1">
    <citation type="journal article" date="2019" name="Int. J. Syst. Evol. Microbiol.">
        <title>The Global Catalogue of Microorganisms (GCM) 10K type strain sequencing project: providing services to taxonomists for standard genome sequencing and annotation.</title>
        <authorList>
            <consortium name="The Broad Institute Genomics Platform"/>
            <consortium name="The Broad Institute Genome Sequencing Center for Infectious Disease"/>
            <person name="Wu L."/>
            <person name="Ma J."/>
        </authorList>
    </citation>
    <scope>NUCLEOTIDE SEQUENCE [LARGE SCALE GENOMIC DNA]</scope>
    <source>
        <strain evidence="11">NCAIM B.01391</strain>
    </source>
</reference>
<feature type="transmembrane region" description="Helical" evidence="8">
    <location>
        <begin position="362"/>
        <end position="383"/>
    </location>
</feature>
<dbReference type="RefSeq" id="WP_377797407.1">
    <property type="nucleotide sequence ID" value="NZ_JBHSLW010000010.1"/>
</dbReference>
<feature type="transmembrane region" description="Helical" evidence="8">
    <location>
        <begin position="12"/>
        <end position="34"/>
    </location>
</feature>
<evidence type="ECO:0000256" key="7">
    <source>
        <dbReference type="ARBA" id="ARBA00023136"/>
    </source>
</evidence>
<keyword evidence="4" id="KW-0997">Cell inner membrane</keyword>
<feature type="domain" description="Major facilitator superfamily associated" evidence="9">
    <location>
        <begin position="16"/>
        <end position="362"/>
    </location>
</feature>
<dbReference type="InterPro" id="IPR024989">
    <property type="entry name" value="MFS_assoc_dom"/>
</dbReference>
<name>A0ABW0IQP9_9HYPH</name>
<feature type="transmembrane region" description="Helical" evidence="8">
    <location>
        <begin position="246"/>
        <end position="266"/>
    </location>
</feature>
<feature type="transmembrane region" description="Helical" evidence="8">
    <location>
        <begin position="77"/>
        <end position="94"/>
    </location>
</feature>
<feature type="transmembrane region" description="Helical" evidence="8">
    <location>
        <begin position="304"/>
        <end position="325"/>
    </location>
</feature>
<dbReference type="InterPro" id="IPR026032">
    <property type="entry name" value="HcaT-like"/>
</dbReference>
<keyword evidence="7 8" id="KW-0472">Membrane</keyword>
<evidence type="ECO:0000313" key="10">
    <source>
        <dbReference type="EMBL" id="MFC5419569.1"/>
    </source>
</evidence>
<evidence type="ECO:0000256" key="3">
    <source>
        <dbReference type="ARBA" id="ARBA00022475"/>
    </source>
</evidence>